<dbReference type="PANTHER" id="PTHR21477">
    <property type="entry name" value="ZGC:172139"/>
    <property type="match status" value="1"/>
</dbReference>
<protein>
    <recommendedName>
        <fullName evidence="4">Protein PHLOEM PROTEIN 2-LIKE A10</fullName>
    </recommendedName>
</protein>
<evidence type="ECO:0000256" key="1">
    <source>
        <dbReference type="SAM" id="MobiDB-lite"/>
    </source>
</evidence>
<evidence type="ECO:0000313" key="2">
    <source>
        <dbReference type="EMBL" id="GAQ91501.1"/>
    </source>
</evidence>
<reference evidence="2 3" key="1">
    <citation type="journal article" date="2014" name="Nat. Commun.">
        <title>Klebsormidium flaccidum genome reveals primary factors for plant terrestrial adaptation.</title>
        <authorList>
            <person name="Hori K."/>
            <person name="Maruyama F."/>
            <person name="Fujisawa T."/>
            <person name="Togashi T."/>
            <person name="Yamamoto N."/>
            <person name="Seo M."/>
            <person name="Sato S."/>
            <person name="Yamada T."/>
            <person name="Mori H."/>
            <person name="Tajima N."/>
            <person name="Moriyama T."/>
            <person name="Ikeuchi M."/>
            <person name="Watanabe M."/>
            <person name="Wada H."/>
            <person name="Kobayashi K."/>
            <person name="Saito M."/>
            <person name="Masuda T."/>
            <person name="Sasaki-Sekimoto Y."/>
            <person name="Mashiguchi K."/>
            <person name="Awai K."/>
            <person name="Shimojima M."/>
            <person name="Masuda S."/>
            <person name="Iwai M."/>
            <person name="Nobusawa T."/>
            <person name="Narise T."/>
            <person name="Kondo S."/>
            <person name="Saito H."/>
            <person name="Sato R."/>
            <person name="Murakawa M."/>
            <person name="Ihara Y."/>
            <person name="Oshima-Yamada Y."/>
            <person name="Ohtaka K."/>
            <person name="Satoh M."/>
            <person name="Sonobe K."/>
            <person name="Ishii M."/>
            <person name="Ohtani R."/>
            <person name="Kanamori-Sato M."/>
            <person name="Honoki R."/>
            <person name="Miyazaki D."/>
            <person name="Mochizuki H."/>
            <person name="Umetsu J."/>
            <person name="Higashi K."/>
            <person name="Shibata D."/>
            <person name="Kamiya Y."/>
            <person name="Sato N."/>
            <person name="Nakamura Y."/>
            <person name="Tabata S."/>
            <person name="Ida S."/>
            <person name="Kurokawa K."/>
            <person name="Ohta H."/>
        </authorList>
    </citation>
    <scope>NUCLEOTIDE SEQUENCE [LARGE SCALE GENOMIC DNA]</scope>
    <source>
        <strain evidence="2 3">NIES-2285</strain>
    </source>
</reference>
<feature type="region of interest" description="Disordered" evidence="1">
    <location>
        <begin position="357"/>
        <end position="377"/>
    </location>
</feature>
<dbReference type="PANTHER" id="PTHR21477:SF12">
    <property type="entry name" value="PROTEIN PHLOEM PROTEIN 2-LIKE A10"/>
    <property type="match status" value="1"/>
</dbReference>
<gene>
    <name evidence="2" type="ORF">KFL_007960060</name>
</gene>
<keyword evidence="3" id="KW-1185">Reference proteome</keyword>
<dbReference type="OMA" id="RCKVMIA"/>
<dbReference type="OrthoDB" id="1641131at2759"/>
<sequence length="500" mass="53092">MRKKHVIVGGALILVGAYAGYKVYTADVWTRAKQQLCAVEEACTALSHAAKGSGDIVHLVTTELETFLQSDSDEVPRSIRQMLKIAASQEFQQAAASLSGSLVKGVVGATQGQSPMSRSLSGGKCFSTRDADWSGVDYDGLLQSKAAAPYLSSRCACDAADEPGFVDKVMDKLFTKPGRGFASAIVGSVVRELTAAYLDSGKGGKSGDDSGPQPGLLDAVFEKACTDKGRALVTDCVTTLVVNAVTVFLDKTAGVNVYDDMWASMSKPGNKQQVRDLVGTLANSAVDTLVRTSHEVLTSEKPSRPPASALRERAAVTPSSSLEPRVLWPEERYAEGEPAEERLRRARIEEVIEREKGVGTSERRLQPRGEPPAGERGLLPRAAVGVSRGGASTGGENQAWLQELFQTLIDPQNRRFLMDVTGIAAYEAIRALVAGLHEVLWRSPRSSPRQGGGGAGVASAVVGVSRTLDDYFRALAAKALVCVTVCLALCLNMVSGVSYV</sequence>
<dbReference type="InterPro" id="IPR019141">
    <property type="entry name" value="DUF2045"/>
</dbReference>
<organism evidence="2 3">
    <name type="scientific">Klebsormidium nitens</name>
    <name type="common">Green alga</name>
    <name type="synonym">Ulothrix nitens</name>
    <dbReference type="NCBI Taxonomy" id="105231"/>
    <lineage>
        <taxon>Eukaryota</taxon>
        <taxon>Viridiplantae</taxon>
        <taxon>Streptophyta</taxon>
        <taxon>Klebsormidiophyceae</taxon>
        <taxon>Klebsormidiales</taxon>
        <taxon>Klebsormidiaceae</taxon>
        <taxon>Klebsormidium</taxon>
    </lineage>
</organism>
<evidence type="ECO:0000313" key="3">
    <source>
        <dbReference type="Proteomes" id="UP000054558"/>
    </source>
</evidence>
<dbReference type="EMBL" id="DF237745">
    <property type="protein sequence ID" value="GAQ91501.1"/>
    <property type="molecule type" value="Genomic_DNA"/>
</dbReference>
<name>A0A1Y1IQH6_KLENI</name>
<feature type="compositionally biased region" description="Basic and acidic residues" evidence="1">
    <location>
        <begin position="357"/>
        <end position="367"/>
    </location>
</feature>
<dbReference type="AlphaFoldDB" id="A0A1Y1IQH6"/>
<feature type="region of interest" description="Disordered" evidence="1">
    <location>
        <begin position="297"/>
        <end position="322"/>
    </location>
</feature>
<evidence type="ECO:0008006" key="4">
    <source>
        <dbReference type="Google" id="ProtNLM"/>
    </source>
</evidence>
<accession>A0A1Y1IQH6</accession>
<dbReference type="Proteomes" id="UP000054558">
    <property type="component" value="Unassembled WGS sequence"/>
</dbReference>
<proteinExistence type="predicted"/>